<dbReference type="NCBIfam" id="TIGR01484">
    <property type="entry name" value="HAD-SF-IIB"/>
    <property type="match status" value="1"/>
</dbReference>
<sequence length="287" mass="31329">MTDPLLTAAPRAARDGQQWLIALDIDGTVLLEDDSLSPGVVDAVADAVANGHIVTLATGRSWESTVHVLEWLGLTPRYVVTANGATIMERDDSEATKYRRHIIETFDPTEVLTHIEQHLPDAHYMVELADGTRLFNQQLDDWNLSHANAHRVDIADMKGQQVTRVVVISEEHDDGSFNDFVERMGLHQVSYSVGWSAWLDIAPHGVDKSTALEQVRESLEIARDRVVVVGDGRNDMQMLDWAREAGGEAVVMGQAIAEVAERGSRITSSVEAGGVAHALAAIGVIAR</sequence>
<name>A0A917DBK4_9MICO</name>
<comment type="caution">
    <text evidence="1">The sequence shown here is derived from an EMBL/GenBank/DDBJ whole genome shotgun (WGS) entry which is preliminary data.</text>
</comment>
<dbReference type="InterPro" id="IPR006379">
    <property type="entry name" value="HAD-SF_hydro_IIB"/>
</dbReference>
<dbReference type="InterPro" id="IPR023214">
    <property type="entry name" value="HAD_sf"/>
</dbReference>
<dbReference type="GO" id="GO:0000287">
    <property type="term" value="F:magnesium ion binding"/>
    <property type="evidence" value="ECO:0007669"/>
    <property type="project" value="TreeGrafter"/>
</dbReference>
<reference evidence="1" key="2">
    <citation type="submission" date="2020-09" db="EMBL/GenBank/DDBJ databases">
        <authorList>
            <person name="Sun Q."/>
            <person name="Zhou Y."/>
        </authorList>
    </citation>
    <scope>NUCLEOTIDE SEQUENCE</scope>
    <source>
        <strain evidence="1">CGMCC 1.15152</strain>
    </source>
</reference>
<dbReference type="PROSITE" id="PS01228">
    <property type="entry name" value="COF_1"/>
    <property type="match status" value="1"/>
</dbReference>
<dbReference type="Gene3D" id="3.40.50.1000">
    <property type="entry name" value="HAD superfamily/HAD-like"/>
    <property type="match status" value="1"/>
</dbReference>
<organism evidence="1 2">
    <name type="scientific">Microbacterium faecale</name>
    <dbReference type="NCBI Taxonomy" id="1804630"/>
    <lineage>
        <taxon>Bacteria</taxon>
        <taxon>Bacillati</taxon>
        <taxon>Actinomycetota</taxon>
        <taxon>Actinomycetes</taxon>
        <taxon>Micrococcales</taxon>
        <taxon>Microbacteriaceae</taxon>
        <taxon>Microbacterium</taxon>
    </lineage>
</organism>
<dbReference type="RefSeq" id="WP_229730792.1">
    <property type="nucleotide sequence ID" value="NZ_BMHO01000001.1"/>
</dbReference>
<dbReference type="AlphaFoldDB" id="A0A917DBK4"/>
<dbReference type="PANTHER" id="PTHR10000:SF8">
    <property type="entry name" value="HAD SUPERFAMILY HYDROLASE-LIKE, TYPE 3"/>
    <property type="match status" value="1"/>
</dbReference>
<protein>
    <submittedName>
        <fullName evidence="1">Haloacid dehalogenase</fullName>
    </submittedName>
</protein>
<evidence type="ECO:0000313" key="2">
    <source>
        <dbReference type="Proteomes" id="UP000633205"/>
    </source>
</evidence>
<keyword evidence="2" id="KW-1185">Reference proteome</keyword>
<dbReference type="PANTHER" id="PTHR10000">
    <property type="entry name" value="PHOSPHOSERINE PHOSPHATASE"/>
    <property type="match status" value="1"/>
</dbReference>
<dbReference type="InterPro" id="IPR036412">
    <property type="entry name" value="HAD-like_sf"/>
</dbReference>
<dbReference type="GO" id="GO:0016791">
    <property type="term" value="F:phosphatase activity"/>
    <property type="evidence" value="ECO:0007669"/>
    <property type="project" value="TreeGrafter"/>
</dbReference>
<dbReference type="Pfam" id="PF08282">
    <property type="entry name" value="Hydrolase_3"/>
    <property type="match status" value="1"/>
</dbReference>
<proteinExistence type="predicted"/>
<reference evidence="1" key="1">
    <citation type="journal article" date="2014" name="Int. J. Syst. Evol. Microbiol.">
        <title>Complete genome sequence of Corynebacterium casei LMG S-19264T (=DSM 44701T), isolated from a smear-ripened cheese.</title>
        <authorList>
            <consortium name="US DOE Joint Genome Institute (JGI-PGF)"/>
            <person name="Walter F."/>
            <person name="Albersmeier A."/>
            <person name="Kalinowski J."/>
            <person name="Ruckert C."/>
        </authorList>
    </citation>
    <scope>NUCLEOTIDE SEQUENCE</scope>
    <source>
        <strain evidence="1">CGMCC 1.15152</strain>
    </source>
</reference>
<dbReference type="Gene3D" id="3.30.1240.10">
    <property type="match status" value="1"/>
</dbReference>
<accession>A0A917DBK4</accession>
<dbReference type="EMBL" id="BMHO01000001">
    <property type="protein sequence ID" value="GGD24048.1"/>
    <property type="molecule type" value="Genomic_DNA"/>
</dbReference>
<dbReference type="GO" id="GO:0005829">
    <property type="term" value="C:cytosol"/>
    <property type="evidence" value="ECO:0007669"/>
    <property type="project" value="TreeGrafter"/>
</dbReference>
<dbReference type="Proteomes" id="UP000633205">
    <property type="component" value="Unassembled WGS sequence"/>
</dbReference>
<evidence type="ECO:0000313" key="1">
    <source>
        <dbReference type="EMBL" id="GGD24048.1"/>
    </source>
</evidence>
<gene>
    <name evidence="1" type="ORF">GCM10010915_00030</name>
</gene>
<dbReference type="SUPFAM" id="SSF56784">
    <property type="entry name" value="HAD-like"/>
    <property type="match status" value="1"/>
</dbReference>